<organism evidence="9 10">
    <name type="scientific">Kaistia soli DSM 19436</name>
    <dbReference type="NCBI Taxonomy" id="1122133"/>
    <lineage>
        <taxon>Bacteria</taxon>
        <taxon>Pseudomonadati</taxon>
        <taxon>Pseudomonadota</taxon>
        <taxon>Alphaproteobacteria</taxon>
        <taxon>Hyphomicrobiales</taxon>
        <taxon>Kaistiaceae</taxon>
        <taxon>Kaistia</taxon>
    </lineage>
</organism>
<dbReference type="STRING" id="1122133.SAMN02745157_0977"/>
<dbReference type="GO" id="GO:0071916">
    <property type="term" value="F:dipeptide transmembrane transporter activity"/>
    <property type="evidence" value="ECO:0007669"/>
    <property type="project" value="TreeGrafter"/>
</dbReference>
<dbReference type="Pfam" id="PF19300">
    <property type="entry name" value="BPD_transp_1_N"/>
    <property type="match status" value="1"/>
</dbReference>
<dbReference type="InterPro" id="IPR035906">
    <property type="entry name" value="MetI-like_sf"/>
</dbReference>
<dbReference type="EMBL" id="FQUP01000001">
    <property type="protein sequence ID" value="SHE80636.1"/>
    <property type="molecule type" value="Genomic_DNA"/>
</dbReference>
<keyword evidence="2 7" id="KW-0813">Transport</keyword>
<dbReference type="PANTHER" id="PTHR43163">
    <property type="entry name" value="DIPEPTIDE TRANSPORT SYSTEM PERMEASE PROTEIN DPPB-RELATED"/>
    <property type="match status" value="1"/>
</dbReference>
<evidence type="ECO:0000313" key="10">
    <source>
        <dbReference type="Proteomes" id="UP000184485"/>
    </source>
</evidence>
<feature type="transmembrane region" description="Helical" evidence="7">
    <location>
        <begin position="166"/>
        <end position="188"/>
    </location>
</feature>
<feature type="domain" description="ABC transmembrane type-1" evidence="8">
    <location>
        <begin position="121"/>
        <end position="321"/>
    </location>
</feature>
<dbReference type="AlphaFoldDB" id="A0A1M4WHC9"/>
<dbReference type="InterPro" id="IPR045621">
    <property type="entry name" value="BPD_transp_1_N"/>
</dbReference>
<accession>A0A1M4WHC9</accession>
<keyword evidence="6 7" id="KW-0472">Membrane</keyword>
<dbReference type="PANTHER" id="PTHR43163:SF6">
    <property type="entry name" value="DIPEPTIDE TRANSPORT SYSTEM PERMEASE PROTEIN DPPB-RELATED"/>
    <property type="match status" value="1"/>
</dbReference>
<dbReference type="CDD" id="cd06261">
    <property type="entry name" value="TM_PBP2"/>
    <property type="match status" value="1"/>
</dbReference>
<dbReference type="Pfam" id="PF00528">
    <property type="entry name" value="BPD_transp_1"/>
    <property type="match status" value="1"/>
</dbReference>
<evidence type="ECO:0000256" key="1">
    <source>
        <dbReference type="ARBA" id="ARBA00004651"/>
    </source>
</evidence>
<keyword evidence="4 7" id="KW-0812">Transmembrane</keyword>
<feature type="transmembrane region" description="Helical" evidence="7">
    <location>
        <begin position="28"/>
        <end position="50"/>
    </location>
</feature>
<dbReference type="SUPFAM" id="SSF161098">
    <property type="entry name" value="MetI-like"/>
    <property type="match status" value="1"/>
</dbReference>
<dbReference type="PROSITE" id="PS50928">
    <property type="entry name" value="ABC_TM1"/>
    <property type="match status" value="1"/>
</dbReference>
<dbReference type="Proteomes" id="UP000184485">
    <property type="component" value="Unassembled WGS sequence"/>
</dbReference>
<dbReference type="GO" id="GO:0005886">
    <property type="term" value="C:plasma membrane"/>
    <property type="evidence" value="ECO:0007669"/>
    <property type="project" value="UniProtKB-SubCell"/>
</dbReference>
<evidence type="ECO:0000256" key="3">
    <source>
        <dbReference type="ARBA" id="ARBA00022475"/>
    </source>
</evidence>
<evidence type="ECO:0000256" key="5">
    <source>
        <dbReference type="ARBA" id="ARBA00022989"/>
    </source>
</evidence>
<comment type="similarity">
    <text evidence="7">Belongs to the binding-protein-dependent transport system permease family.</text>
</comment>
<name>A0A1M4WHC9_9HYPH</name>
<feature type="transmembrane region" description="Helical" evidence="7">
    <location>
        <begin position="252"/>
        <end position="278"/>
    </location>
</feature>
<dbReference type="Gene3D" id="1.10.3720.10">
    <property type="entry name" value="MetI-like"/>
    <property type="match status" value="1"/>
</dbReference>
<protein>
    <submittedName>
        <fullName evidence="9">Peptide/nickel transport system permease protein</fullName>
    </submittedName>
</protein>
<evidence type="ECO:0000256" key="4">
    <source>
        <dbReference type="ARBA" id="ARBA00022692"/>
    </source>
</evidence>
<gene>
    <name evidence="9" type="ORF">SAMN02745157_0977</name>
</gene>
<keyword evidence="5 7" id="KW-1133">Transmembrane helix</keyword>
<evidence type="ECO:0000256" key="2">
    <source>
        <dbReference type="ARBA" id="ARBA00022448"/>
    </source>
</evidence>
<evidence type="ECO:0000256" key="7">
    <source>
        <dbReference type="RuleBase" id="RU363032"/>
    </source>
</evidence>
<dbReference type="RefSeq" id="WP_210187022.1">
    <property type="nucleotide sequence ID" value="NZ_FQUP01000001.1"/>
</dbReference>
<keyword evidence="10" id="KW-1185">Reference proteome</keyword>
<evidence type="ECO:0000313" key="9">
    <source>
        <dbReference type="EMBL" id="SHE80636.1"/>
    </source>
</evidence>
<sequence>MSSVTVSAAGTAAGLLSRRRIGSAGRRVLSRVLAAVLVLFASATVTFFALHLTPGDPVRAVLGGPTANPSPATIAATIAEFGLDQPLHVQYGLYMSRLASGNLGMSFSQRQPVVDVIAAQVGPTLQLMASSIVVAWLLALASVMATTRRHPLLQGLGSALETISAALPQFWLALVLLAIFAFGLRWFPPQGNQGALSLVLPTLALALPLAGFLAQVTRESLELALDQPFILSARTRGLSDGAVRWRHALRHAVLPGISLSAWAVGSLIGNAVLVEVIFSRQGLGRVLYQAVTRQDMPLTIGVTLLVTLVYILASAAADLIFVLVDPRLKAQHL</sequence>
<evidence type="ECO:0000259" key="8">
    <source>
        <dbReference type="PROSITE" id="PS50928"/>
    </source>
</evidence>
<dbReference type="InterPro" id="IPR000515">
    <property type="entry name" value="MetI-like"/>
</dbReference>
<feature type="transmembrane region" description="Helical" evidence="7">
    <location>
        <begin position="298"/>
        <end position="324"/>
    </location>
</feature>
<evidence type="ECO:0000256" key="6">
    <source>
        <dbReference type="ARBA" id="ARBA00023136"/>
    </source>
</evidence>
<comment type="subcellular location">
    <subcellularLocation>
        <location evidence="1 7">Cell membrane</location>
        <topology evidence="1 7">Multi-pass membrane protein</topology>
    </subcellularLocation>
</comment>
<feature type="transmembrane region" description="Helical" evidence="7">
    <location>
        <begin position="194"/>
        <end position="214"/>
    </location>
</feature>
<proteinExistence type="inferred from homology"/>
<keyword evidence="3" id="KW-1003">Cell membrane</keyword>
<reference evidence="9 10" key="1">
    <citation type="submission" date="2016-11" db="EMBL/GenBank/DDBJ databases">
        <authorList>
            <person name="Jaros S."/>
            <person name="Januszkiewicz K."/>
            <person name="Wedrychowicz H."/>
        </authorList>
    </citation>
    <scope>NUCLEOTIDE SEQUENCE [LARGE SCALE GENOMIC DNA]</scope>
    <source>
        <strain evidence="9 10">DSM 19436</strain>
    </source>
</reference>